<comment type="cofactor">
    <cofactor evidence="1">
        <name>thiamine diphosphate</name>
        <dbReference type="ChEBI" id="CHEBI:58937"/>
    </cofactor>
</comment>
<protein>
    <submittedName>
        <fullName evidence="6">Transketolase</fullName>
    </submittedName>
</protein>
<dbReference type="InterPro" id="IPR033248">
    <property type="entry name" value="Transketolase_C"/>
</dbReference>
<organism evidence="6 7">
    <name type="scientific">Candidatus Giovannonibacteria bacterium RIFCSPLOWO2_01_FULL_46_32</name>
    <dbReference type="NCBI Taxonomy" id="1798353"/>
    <lineage>
        <taxon>Bacteria</taxon>
        <taxon>Candidatus Giovannoniibacteriota</taxon>
    </lineage>
</organism>
<dbReference type="InterPro" id="IPR020826">
    <property type="entry name" value="Transketolase_BS"/>
</dbReference>
<dbReference type="InterPro" id="IPR009014">
    <property type="entry name" value="Transketo_C/PFOR_II"/>
</dbReference>
<reference evidence="6 7" key="1">
    <citation type="journal article" date="2016" name="Nat. Commun.">
        <title>Thousands of microbial genomes shed light on interconnected biogeochemical processes in an aquifer system.</title>
        <authorList>
            <person name="Anantharaman K."/>
            <person name="Brown C.T."/>
            <person name="Hug L.A."/>
            <person name="Sharon I."/>
            <person name="Castelle C.J."/>
            <person name="Probst A.J."/>
            <person name="Thomas B.C."/>
            <person name="Singh A."/>
            <person name="Wilkins M.J."/>
            <person name="Karaoz U."/>
            <person name="Brodie E.L."/>
            <person name="Williams K.H."/>
            <person name="Hubbard S.S."/>
            <person name="Banfield J.F."/>
        </authorList>
    </citation>
    <scope>NUCLEOTIDE SEQUENCE [LARGE SCALE GENOMIC DNA]</scope>
</reference>
<dbReference type="PROSITE" id="PS00802">
    <property type="entry name" value="TRANSKETOLASE_2"/>
    <property type="match status" value="1"/>
</dbReference>
<dbReference type="Gene3D" id="3.40.50.970">
    <property type="match status" value="1"/>
</dbReference>
<name>A0A1F5XHG6_9BACT</name>
<dbReference type="SUPFAM" id="SSF52922">
    <property type="entry name" value="TK C-terminal domain-like"/>
    <property type="match status" value="1"/>
</dbReference>
<dbReference type="PANTHER" id="PTHR43825">
    <property type="entry name" value="PYRUVATE DEHYDROGENASE E1 COMPONENT"/>
    <property type="match status" value="1"/>
</dbReference>
<evidence type="ECO:0000256" key="3">
    <source>
        <dbReference type="ARBA" id="ARBA00022679"/>
    </source>
</evidence>
<evidence type="ECO:0000256" key="2">
    <source>
        <dbReference type="ARBA" id="ARBA00007131"/>
    </source>
</evidence>
<evidence type="ECO:0000313" key="6">
    <source>
        <dbReference type="EMBL" id="OGF87363.1"/>
    </source>
</evidence>
<dbReference type="PANTHER" id="PTHR43825:SF1">
    <property type="entry name" value="TRANSKETOLASE-LIKE PYRIMIDINE-BINDING DOMAIN-CONTAINING PROTEIN"/>
    <property type="match status" value="1"/>
</dbReference>
<dbReference type="SMART" id="SM00861">
    <property type="entry name" value="Transket_pyr"/>
    <property type="match status" value="1"/>
</dbReference>
<dbReference type="InterPro" id="IPR029061">
    <property type="entry name" value="THDP-binding"/>
</dbReference>
<dbReference type="Proteomes" id="UP000177346">
    <property type="component" value="Unassembled WGS sequence"/>
</dbReference>
<sequence>MDIKSIEQAPTRKGYGEGLLAAGEANEKIVALCADLTESTQMHLFAKKFPQRFIEMGVAEQNMATVAAGLANYGKIPFMSSYAMFSPGRNWEQIRTTICYNDVPVKIAGSHAGVSVGPDGATHQAIEDIALMRPIPNMAVINPCDAHEAKKATMAAVSVNGPVYLRFAREKTPVFTTPDTPFEVGRAETFFDSGGKLDVSIIACGPLVHNAILAAAELEKEGIRVRVINNHTIKPMDEKTIIQAARDAGAVVTVEEHQVAGGMGSAVAEVLAKNYPVPMEFVGVQNRFGESGEPNELIEHFGMGVLHIKEAVKKVLKRK</sequence>
<dbReference type="CDD" id="cd07033">
    <property type="entry name" value="TPP_PYR_DXS_TK_like"/>
    <property type="match status" value="1"/>
</dbReference>
<dbReference type="Gene3D" id="3.40.50.920">
    <property type="match status" value="1"/>
</dbReference>
<dbReference type="Pfam" id="PF02779">
    <property type="entry name" value="Transket_pyr"/>
    <property type="match status" value="1"/>
</dbReference>
<comment type="similarity">
    <text evidence="2">Belongs to the transketolase family.</text>
</comment>
<keyword evidence="3" id="KW-0808">Transferase</keyword>
<evidence type="ECO:0000313" key="7">
    <source>
        <dbReference type="Proteomes" id="UP000177346"/>
    </source>
</evidence>
<dbReference type="AlphaFoldDB" id="A0A1F5XHG6"/>
<evidence type="ECO:0000256" key="1">
    <source>
        <dbReference type="ARBA" id="ARBA00001964"/>
    </source>
</evidence>
<evidence type="ECO:0000259" key="5">
    <source>
        <dbReference type="SMART" id="SM00861"/>
    </source>
</evidence>
<dbReference type="FunFam" id="3.40.50.970:FF:000129">
    <property type="entry name" value="Transketolase"/>
    <property type="match status" value="1"/>
</dbReference>
<dbReference type="GO" id="GO:0016740">
    <property type="term" value="F:transferase activity"/>
    <property type="evidence" value="ECO:0007669"/>
    <property type="project" value="UniProtKB-KW"/>
</dbReference>
<dbReference type="Pfam" id="PF02780">
    <property type="entry name" value="Transketolase_C"/>
    <property type="match status" value="1"/>
</dbReference>
<dbReference type="InterPro" id="IPR005475">
    <property type="entry name" value="Transketolase-like_Pyr-bd"/>
</dbReference>
<dbReference type="SUPFAM" id="SSF52518">
    <property type="entry name" value="Thiamin diphosphate-binding fold (THDP-binding)"/>
    <property type="match status" value="1"/>
</dbReference>
<gene>
    <name evidence="6" type="ORF">A3B19_03720</name>
</gene>
<accession>A0A1F5XHG6</accession>
<feature type="domain" description="Transketolase-like pyrimidine-binding" evidence="5">
    <location>
        <begin position="9"/>
        <end position="174"/>
    </location>
</feature>
<comment type="caution">
    <text evidence="6">The sequence shown here is derived from an EMBL/GenBank/DDBJ whole genome shotgun (WGS) entry which is preliminary data.</text>
</comment>
<proteinExistence type="inferred from homology"/>
<evidence type="ECO:0000256" key="4">
    <source>
        <dbReference type="ARBA" id="ARBA00023052"/>
    </source>
</evidence>
<dbReference type="InterPro" id="IPR051157">
    <property type="entry name" value="PDH/Transketolase"/>
</dbReference>
<dbReference type="EMBL" id="MFIF01000006">
    <property type="protein sequence ID" value="OGF87363.1"/>
    <property type="molecule type" value="Genomic_DNA"/>
</dbReference>
<keyword evidence="4" id="KW-0786">Thiamine pyrophosphate</keyword>